<dbReference type="InterPro" id="IPR036770">
    <property type="entry name" value="Ankyrin_rpt-contain_sf"/>
</dbReference>
<organism evidence="4 5">
    <name type="scientific">Globodera rostochiensis</name>
    <name type="common">Golden nematode worm</name>
    <name type="synonym">Heterodera rostochiensis</name>
    <dbReference type="NCBI Taxonomy" id="31243"/>
    <lineage>
        <taxon>Eukaryota</taxon>
        <taxon>Metazoa</taxon>
        <taxon>Ecdysozoa</taxon>
        <taxon>Nematoda</taxon>
        <taxon>Chromadorea</taxon>
        <taxon>Rhabditida</taxon>
        <taxon>Tylenchina</taxon>
        <taxon>Tylenchomorpha</taxon>
        <taxon>Tylenchoidea</taxon>
        <taxon>Heteroderidae</taxon>
        <taxon>Heteroderinae</taxon>
        <taxon>Globodera</taxon>
    </lineage>
</organism>
<name>A0A914H1G4_GLORO</name>
<keyword evidence="1" id="KW-0677">Repeat</keyword>
<feature type="repeat" description="ANK" evidence="3">
    <location>
        <begin position="140"/>
        <end position="161"/>
    </location>
</feature>
<evidence type="ECO:0000256" key="2">
    <source>
        <dbReference type="ARBA" id="ARBA00023043"/>
    </source>
</evidence>
<keyword evidence="4" id="KW-1185">Reference proteome</keyword>
<dbReference type="Pfam" id="PF12796">
    <property type="entry name" value="Ank_2"/>
    <property type="match status" value="2"/>
</dbReference>
<protein>
    <submittedName>
        <fullName evidence="5">Uncharacterized protein</fullName>
    </submittedName>
</protein>
<evidence type="ECO:0000313" key="4">
    <source>
        <dbReference type="Proteomes" id="UP000887572"/>
    </source>
</evidence>
<dbReference type="InterPro" id="IPR002110">
    <property type="entry name" value="Ankyrin_rpt"/>
</dbReference>
<feature type="repeat" description="ANK" evidence="3">
    <location>
        <begin position="175"/>
        <end position="207"/>
    </location>
</feature>
<dbReference type="SMART" id="SM00248">
    <property type="entry name" value="ANK"/>
    <property type="match status" value="5"/>
</dbReference>
<dbReference type="PRINTS" id="PR01415">
    <property type="entry name" value="ANKYRIN"/>
</dbReference>
<dbReference type="PANTHER" id="PTHR24198">
    <property type="entry name" value="ANKYRIN REPEAT AND PROTEIN KINASE DOMAIN-CONTAINING PROTEIN"/>
    <property type="match status" value="1"/>
</dbReference>
<evidence type="ECO:0000256" key="3">
    <source>
        <dbReference type="PROSITE-ProRule" id="PRU00023"/>
    </source>
</evidence>
<dbReference type="Gene3D" id="1.25.40.20">
    <property type="entry name" value="Ankyrin repeat-containing domain"/>
    <property type="match status" value="1"/>
</dbReference>
<dbReference type="WBParaSite" id="Gr19_v10_g12356.t2">
    <property type="protein sequence ID" value="Gr19_v10_g12356.t2"/>
    <property type="gene ID" value="Gr19_v10_g12356"/>
</dbReference>
<dbReference type="SUPFAM" id="SSF48403">
    <property type="entry name" value="Ankyrin repeat"/>
    <property type="match status" value="1"/>
</dbReference>
<proteinExistence type="predicted"/>
<dbReference type="PROSITE" id="PS50297">
    <property type="entry name" value="ANK_REP_REGION"/>
    <property type="match status" value="4"/>
</dbReference>
<sequence length="384" mass="44203">MDPKSVLFNELVDFLHKRRFSEADELLLANPKLLKYTDSARRMAVHYAAGGGHLDFVRRELESKPQLANLEDDTGWTLLLLASSSGHLEIVRLLMNFQIDVNHRISTGQSALHFACSKDHLGVARELIDNGADLNAQDERGTTPLHKAASQGHQRIVNLLMGNREKLQIDLPNREGDTPLHLACEDQQMDVALFLVRSGANLEKKNRQNQTPTDLVSGMEHKLRLVKAIEEVFLEVHKMQKTPKTSKITKREKFEEFRLAERQFHEFGFTCYGFINMYRSILIENWTFVLDEFALKQINQKMHFSESTDTKQFDSLRDRLASRILYNGRLDLILDQAKSHLNDFFLNVVDVKDEDEAPSYDDEAEIMREIEQLEGEILTLRALQ</sequence>
<dbReference type="PROSITE" id="PS50088">
    <property type="entry name" value="ANK_REPEAT"/>
    <property type="match status" value="4"/>
</dbReference>
<dbReference type="AlphaFoldDB" id="A0A914H1G4"/>
<evidence type="ECO:0000313" key="5">
    <source>
        <dbReference type="WBParaSite" id="Gr19_v10_g12356.t2"/>
    </source>
</evidence>
<evidence type="ECO:0000256" key="1">
    <source>
        <dbReference type="ARBA" id="ARBA00022737"/>
    </source>
</evidence>
<accession>A0A914H1G4</accession>
<reference evidence="5" key="1">
    <citation type="submission" date="2022-11" db="UniProtKB">
        <authorList>
            <consortium name="WormBaseParasite"/>
        </authorList>
    </citation>
    <scope>IDENTIFICATION</scope>
</reference>
<feature type="repeat" description="ANK" evidence="3">
    <location>
        <begin position="74"/>
        <end position="106"/>
    </location>
</feature>
<keyword evidence="2 3" id="KW-0040">ANK repeat</keyword>
<dbReference type="PANTHER" id="PTHR24198:SF165">
    <property type="entry name" value="ANKYRIN REPEAT-CONTAINING PROTEIN-RELATED"/>
    <property type="match status" value="1"/>
</dbReference>
<dbReference type="Proteomes" id="UP000887572">
    <property type="component" value="Unplaced"/>
</dbReference>
<feature type="repeat" description="ANK" evidence="3">
    <location>
        <begin position="107"/>
        <end position="139"/>
    </location>
</feature>